<dbReference type="Proteomes" id="UP000692954">
    <property type="component" value="Unassembled WGS sequence"/>
</dbReference>
<accession>A0A8S1RTE7</accession>
<dbReference type="EMBL" id="CAJJDN010000270">
    <property type="protein sequence ID" value="CAD8130219.1"/>
    <property type="molecule type" value="Genomic_DNA"/>
</dbReference>
<dbReference type="AlphaFoldDB" id="A0A8S1RTE7"/>
<gene>
    <name evidence="2" type="ORF">PSON_ATCC_30995.1.T2700004</name>
</gene>
<keyword evidence="1" id="KW-1133">Transmembrane helix</keyword>
<proteinExistence type="predicted"/>
<evidence type="ECO:0000256" key="1">
    <source>
        <dbReference type="SAM" id="Phobius"/>
    </source>
</evidence>
<keyword evidence="3" id="KW-1185">Reference proteome</keyword>
<evidence type="ECO:0000313" key="2">
    <source>
        <dbReference type="EMBL" id="CAD8130219.1"/>
    </source>
</evidence>
<keyword evidence="1" id="KW-0472">Membrane</keyword>
<feature type="transmembrane region" description="Helical" evidence="1">
    <location>
        <begin position="12"/>
        <end position="32"/>
    </location>
</feature>
<organism evidence="2 3">
    <name type="scientific">Paramecium sonneborni</name>
    <dbReference type="NCBI Taxonomy" id="65129"/>
    <lineage>
        <taxon>Eukaryota</taxon>
        <taxon>Sar</taxon>
        <taxon>Alveolata</taxon>
        <taxon>Ciliophora</taxon>
        <taxon>Intramacronucleata</taxon>
        <taxon>Oligohymenophorea</taxon>
        <taxon>Peniculida</taxon>
        <taxon>Parameciidae</taxon>
        <taxon>Paramecium</taxon>
    </lineage>
</organism>
<protein>
    <submittedName>
        <fullName evidence="2">Uncharacterized protein</fullName>
    </submittedName>
</protein>
<keyword evidence="1" id="KW-0812">Transmembrane</keyword>
<name>A0A8S1RTE7_9CILI</name>
<reference evidence="2" key="1">
    <citation type="submission" date="2021-01" db="EMBL/GenBank/DDBJ databases">
        <authorList>
            <consortium name="Genoscope - CEA"/>
            <person name="William W."/>
        </authorList>
    </citation>
    <scope>NUCLEOTIDE SEQUENCE</scope>
</reference>
<comment type="caution">
    <text evidence="2">The sequence shown here is derived from an EMBL/GenBank/DDBJ whole genome shotgun (WGS) entry which is preliminary data.</text>
</comment>
<evidence type="ECO:0000313" key="3">
    <source>
        <dbReference type="Proteomes" id="UP000692954"/>
    </source>
</evidence>
<sequence>MAIILQLQIKFVMIGIMFVFLVLLVVYIKYLILQIQLRLERLNIIQNNFSILFILMFLVRRQKAQHVNCQINTTAVTDRDVYQ</sequence>